<dbReference type="Proteomes" id="UP000722485">
    <property type="component" value="Unassembled WGS sequence"/>
</dbReference>
<organism evidence="4 5">
    <name type="scientific">Cylindrodendrum hubeiense</name>
    <dbReference type="NCBI Taxonomy" id="595255"/>
    <lineage>
        <taxon>Eukaryota</taxon>
        <taxon>Fungi</taxon>
        <taxon>Dikarya</taxon>
        <taxon>Ascomycota</taxon>
        <taxon>Pezizomycotina</taxon>
        <taxon>Sordariomycetes</taxon>
        <taxon>Hypocreomycetidae</taxon>
        <taxon>Hypocreales</taxon>
        <taxon>Nectriaceae</taxon>
        <taxon>Cylindrodendrum</taxon>
    </lineage>
</organism>
<feature type="transmembrane region" description="Helical" evidence="2">
    <location>
        <begin position="501"/>
        <end position="523"/>
    </location>
</feature>
<dbReference type="AlphaFoldDB" id="A0A9P5GYX2"/>
<feature type="region of interest" description="Disordered" evidence="1">
    <location>
        <begin position="354"/>
        <end position="394"/>
    </location>
</feature>
<dbReference type="EMBL" id="JAANBB010000520">
    <property type="protein sequence ID" value="KAF7540639.1"/>
    <property type="molecule type" value="Genomic_DNA"/>
</dbReference>
<accession>A0A9P5GYX2</accession>
<comment type="caution">
    <text evidence="4">The sequence shown here is derived from an EMBL/GenBank/DDBJ whole genome shotgun (WGS) entry which is preliminary data.</text>
</comment>
<feature type="compositionally biased region" description="Low complexity" evidence="1">
    <location>
        <begin position="354"/>
        <end position="372"/>
    </location>
</feature>
<dbReference type="CDD" id="cd02440">
    <property type="entry name" value="AdoMet_MTases"/>
    <property type="match status" value="1"/>
</dbReference>
<keyword evidence="2" id="KW-0472">Membrane</keyword>
<feature type="transmembrane region" description="Helical" evidence="2">
    <location>
        <begin position="421"/>
        <end position="442"/>
    </location>
</feature>
<reference evidence="4" key="1">
    <citation type="submission" date="2020-03" db="EMBL/GenBank/DDBJ databases">
        <title>Draft Genome Sequence of Cylindrodendrum hubeiense.</title>
        <authorList>
            <person name="Buettner E."/>
            <person name="Kellner H."/>
        </authorList>
    </citation>
    <scope>NUCLEOTIDE SEQUENCE</scope>
    <source>
        <strain evidence="4">IHI 201604</strain>
    </source>
</reference>
<keyword evidence="5" id="KW-1185">Reference proteome</keyword>
<dbReference type="InterPro" id="IPR013217">
    <property type="entry name" value="Methyltransf_12"/>
</dbReference>
<feature type="transmembrane region" description="Helical" evidence="2">
    <location>
        <begin position="462"/>
        <end position="480"/>
    </location>
</feature>
<evidence type="ECO:0000313" key="5">
    <source>
        <dbReference type="Proteomes" id="UP000722485"/>
    </source>
</evidence>
<dbReference type="SUPFAM" id="SSF53335">
    <property type="entry name" value="S-adenosyl-L-methionine-dependent methyltransferases"/>
    <property type="match status" value="1"/>
</dbReference>
<feature type="region of interest" description="Disordered" evidence="1">
    <location>
        <begin position="251"/>
        <end position="312"/>
    </location>
</feature>
<feature type="domain" description="Methyltransferase type 12" evidence="3">
    <location>
        <begin position="61"/>
        <end position="165"/>
    </location>
</feature>
<keyword evidence="2" id="KW-0812">Transmembrane</keyword>
<dbReference type="Gene3D" id="3.40.50.150">
    <property type="entry name" value="Vaccinia Virus protein VP39"/>
    <property type="match status" value="1"/>
</dbReference>
<keyword evidence="2" id="KW-1133">Transmembrane helix</keyword>
<evidence type="ECO:0000259" key="3">
    <source>
        <dbReference type="Pfam" id="PF08242"/>
    </source>
</evidence>
<protein>
    <recommendedName>
        <fullName evidence="3">Methyltransferase type 12 domain-containing protein</fullName>
    </recommendedName>
</protein>
<sequence length="574" mass="63132">MASTTPHPIPSQNAGSRLYSSRSLSTYDFWVLWLSNSYAWKCPTKDVLLPLFGETLGERHLDVGVGSGYFPSKTFGSSKCREVTLADVNPVSLATSERNITTAVGDSVKVDTFLADATEPLPLPPSRKFDSISLYYLLHCMPGPPSRKTAVFSTMRPHLADDGVLIGATILGRQAPMNAFAWALMSLYNHLGIFDNWEDTREEFEAGLRREFDEVDVRVVGRVMVFTARKPKTVAQSNCVQDHRMQVPIASSRVSESRCHASATAPQPMGYKPAASVPSGRFGWSGPGPDPPNAQRQLSAGPSIPGGGQGNLTEAALASFTAPSSTSTSTPVPSTRLCLCIAALDIAMAPPSPQLYEQQRQQHQQQQQQQQEYHNHEQLPNGQQHPQPPPYYFPQFPPQPYVHDPAAPHPPRRRPPRAVSLVHLARPFSLVIPAVIVVLNIWWSVSQRVCPSDAGVGHTCFWVLWLSLPVATLSFVWAIASNISARRASHHMSYIPPRIHATIQLLLATGATICFALLIYHLVHFKVWSRSSEGAMAALLGILMIADWVIFAWTAYEITLDHRAHQLAASQIPI</sequence>
<name>A0A9P5GYX2_9HYPO</name>
<dbReference type="InterPro" id="IPR029063">
    <property type="entry name" value="SAM-dependent_MTases_sf"/>
</dbReference>
<feature type="transmembrane region" description="Helical" evidence="2">
    <location>
        <begin position="535"/>
        <end position="556"/>
    </location>
</feature>
<dbReference type="Pfam" id="PF08242">
    <property type="entry name" value="Methyltransf_12"/>
    <property type="match status" value="1"/>
</dbReference>
<proteinExistence type="predicted"/>
<dbReference type="OrthoDB" id="10061782at2759"/>
<evidence type="ECO:0000256" key="2">
    <source>
        <dbReference type="SAM" id="Phobius"/>
    </source>
</evidence>
<evidence type="ECO:0000313" key="4">
    <source>
        <dbReference type="EMBL" id="KAF7540639.1"/>
    </source>
</evidence>
<evidence type="ECO:0000256" key="1">
    <source>
        <dbReference type="SAM" id="MobiDB-lite"/>
    </source>
</evidence>
<gene>
    <name evidence="4" type="ORF">G7Z17_g12158</name>
</gene>